<comment type="cofactor">
    <cofactor evidence="1 6">
        <name>Mg(2+)</name>
        <dbReference type="ChEBI" id="CHEBI:18420"/>
    </cofactor>
</comment>
<reference evidence="7" key="1">
    <citation type="journal article" date="2018" name="Genome Biol. Evol.">
        <title>Genomics and development of Lentinus tigrinus, a white-rot wood-decaying mushroom with dimorphic fruiting bodies.</title>
        <authorList>
            <person name="Wu B."/>
            <person name="Xu Z."/>
            <person name="Knudson A."/>
            <person name="Carlson A."/>
            <person name="Chen N."/>
            <person name="Kovaka S."/>
            <person name="LaButti K."/>
            <person name="Lipzen A."/>
            <person name="Pennachio C."/>
            <person name="Riley R."/>
            <person name="Schakwitz W."/>
            <person name="Umezawa K."/>
            <person name="Ohm R.A."/>
            <person name="Grigoriev I.V."/>
            <person name="Nagy L.G."/>
            <person name="Gibbons J."/>
            <person name="Hibbett D."/>
        </authorList>
    </citation>
    <scope>NUCLEOTIDE SEQUENCE [LARGE SCALE GENOMIC DNA]</scope>
    <source>
        <strain evidence="7">ALCF2SS1-6</strain>
    </source>
</reference>
<evidence type="ECO:0000256" key="4">
    <source>
        <dbReference type="ARBA" id="ARBA00022842"/>
    </source>
</evidence>
<dbReference type="Pfam" id="PF19086">
    <property type="entry name" value="Terpene_syn_C_2"/>
    <property type="match status" value="1"/>
</dbReference>
<dbReference type="SFLD" id="SFLDG01020">
    <property type="entry name" value="Terpene_Cyclase_Like_2"/>
    <property type="match status" value="1"/>
</dbReference>
<name>A0A5C2T771_9APHY</name>
<dbReference type="GO" id="GO:0010333">
    <property type="term" value="F:terpene synthase activity"/>
    <property type="evidence" value="ECO:0007669"/>
    <property type="project" value="InterPro"/>
</dbReference>
<dbReference type="SUPFAM" id="SSF48576">
    <property type="entry name" value="Terpenoid synthases"/>
    <property type="match status" value="1"/>
</dbReference>
<dbReference type="STRING" id="1328759.A0A5C2T771"/>
<evidence type="ECO:0000313" key="7">
    <source>
        <dbReference type="EMBL" id="RPD67496.1"/>
    </source>
</evidence>
<dbReference type="GO" id="GO:0046872">
    <property type="term" value="F:metal ion binding"/>
    <property type="evidence" value="ECO:0007669"/>
    <property type="project" value="UniProtKB-KW"/>
</dbReference>
<dbReference type="EMBL" id="ML122250">
    <property type="protein sequence ID" value="RPD67496.1"/>
    <property type="molecule type" value="Genomic_DNA"/>
</dbReference>
<dbReference type="OrthoDB" id="6486656at2759"/>
<organism evidence="7 8">
    <name type="scientific">Lentinus tigrinus ALCF2SS1-6</name>
    <dbReference type="NCBI Taxonomy" id="1328759"/>
    <lineage>
        <taxon>Eukaryota</taxon>
        <taxon>Fungi</taxon>
        <taxon>Dikarya</taxon>
        <taxon>Basidiomycota</taxon>
        <taxon>Agaricomycotina</taxon>
        <taxon>Agaricomycetes</taxon>
        <taxon>Polyporales</taxon>
        <taxon>Polyporaceae</taxon>
        <taxon>Lentinus</taxon>
    </lineage>
</organism>
<protein>
    <recommendedName>
        <fullName evidence="6">Terpene synthase</fullName>
        <ecNumber evidence="6">4.2.3.-</ecNumber>
    </recommendedName>
</protein>
<evidence type="ECO:0000256" key="5">
    <source>
        <dbReference type="ARBA" id="ARBA00023239"/>
    </source>
</evidence>
<evidence type="ECO:0000256" key="6">
    <source>
        <dbReference type="RuleBase" id="RU366034"/>
    </source>
</evidence>
<sequence length="384" mass="43964">MAPSNTLPSLFEPKKSVTVGTEDGHEQKYLYLPETMADWPWPRKINPYYEEVTAESNAWFKTFKAFTPQSQYAYDKCDFGRLASLSYPDALRIGVDLMNLVFIIDEYTDVEPAPVVREMIEVVIDALRNPDKPRPEGEIILGEITRQFWARGRAIATLEPAKHFVEAFTDYVNSVVVQAEDRDNDTIRTIDSYLETRRENIGTRPAHLPAELHLSIPDEAFYHPIIKELEFLCADLVLLDNDIASYNKEQATGDDRHNILTIAMHQFNMSLDSAINWVANHHKEVEMRFLDALERVPSWGPAVDKQVAVYIDQLGTWPRSNYCWAFESGRYFGSKGREYQKTRLVPMLPKQPQNPNLRRENVEVLLVDEQMPMPVGLAVTAVAA</sequence>
<evidence type="ECO:0000256" key="1">
    <source>
        <dbReference type="ARBA" id="ARBA00001946"/>
    </source>
</evidence>
<dbReference type="InterPro" id="IPR008949">
    <property type="entry name" value="Isoprenoid_synthase_dom_sf"/>
</dbReference>
<comment type="similarity">
    <text evidence="2 6">Belongs to the terpene synthase family.</text>
</comment>
<keyword evidence="3 6" id="KW-0479">Metal-binding</keyword>
<keyword evidence="5 6" id="KW-0456">Lyase</keyword>
<dbReference type="Gene3D" id="1.10.600.10">
    <property type="entry name" value="Farnesyl Diphosphate Synthase"/>
    <property type="match status" value="1"/>
</dbReference>
<evidence type="ECO:0000256" key="3">
    <source>
        <dbReference type="ARBA" id="ARBA00022723"/>
    </source>
</evidence>
<dbReference type="GO" id="GO:0008299">
    <property type="term" value="P:isoprenoid biosynthetic process"/>
    <property type="evidence" value="ECO:0007669"/>
    <property type="project" value="UniProtKB-ARBA"/>
</dbReference>
<evidence type="ECO:0000256" key="2">
    <source>
        <dbReference type="ARBA" id="ARBA00006333"/>
    </source>
</evidence>
<keyword evidence="4 6" id="KW-0460">Magnesium</keyword>
<dbReference type="PANTHER" id="PTHR35201">
    <property type="entry name" value="TERPENE SYNTHASE"/>
    <property type="match status" value="1"/>
</dbReference>
<proteinExistence type="inferred from homology"/>
<keyword evidence="8" id="KW-1185">Reference proteome</keyword>
<accession>A0A5C2T771</accession>
<evidence type="ECO:0000313" key="8">
    <source>
        <dbReference type="Proteomes" id="UP000313359"/>
    </source>
</evidence>
<dbReference type="AlphaFoldDB" id="A0A5C2T771"/>
<dbReference type="SFLD" id="SFLDS00005">
    <property type="entry name" value="Isoprenoid_Synthase_Type_I"/>
    <property type="match status" value="1"/>
</dbReference>
<dbReference type="InterPro" id="IPR034686">
    <property type="entry name" value="Terpene_cyclase-like_2"/>
</dbReference>
<dbReference type="PANTHER" id="PTHR35201:SF4">
    <property type="entry name" value="BETA-PINACENE SYNTHASE-RELATED"/>
    <property type="match status" value="1"/>
</dbReference>
<gene>
    <name evidence="7" type="ORF">L227DRAFT_538680</name>
</gene>
<dbReference type="Proteomes" id="UP000313359">
    <property type="component" value="Unassembled WGS sequence"/>
</dbReference>
<dbReference type="EC" id="4.2.3.-" evidence="6"/>